<evidence type="ECO:0000313" key="3">
    <source>
        <dbReference type="EMBL" id="MYN38852.1"/>
    </source>
</evidence>
<dbReference type="Pfam" id="PF18951">
    <property type="entry name" value="DUF5695"/>
    <property type="match status" value="1"/>
</dbReference>
<gene>
    <name evidence="3" type="ORF">GTP55_05640</name>
</gene>
<dbReference type="InterPro" id="IPR043750">
    <property type="entry name" value="DUF5695"/>
</dbReference>
<accession>A0ABW9WEF7</accession>
<name>A0ABW9WEF7_9BURK</name>
<dbReference type="Proteomes" id="UP000466332">
    <property type="component" value="Unassembled WGS sequence"/>
</dbReference>
<feature type="chain" id="PRO_5047543623" evidence="2">
    <location>
        <begin position="23"/>
        <end position="246"/>
    </location>
</feature>
<comment type="caution">
    <text evidence="3">The sequence shown here is derived from an EMBL/GenBank/DDBJ whole genome shotgun (WGS) entry which is preliminary data.</text>
</comment>
<feature type="signal peptide" evidence="2">
    <location>
        <begin position="1"/>
        <end position="22"/>
    </location>
</feature>
<evidence type="ECO:0000256" key="1">
    <source>
        <dbReference type="SAM" id="MobiDB-lite"/>
    </source>
</evidence>
<dbReference type="EMBL" id="WWCS01000003">
    <property type="protein sequence ID" value="MYN38852.1"/>
    <property type="molecule type" value="Genomic_DNA"/>
</dbReference>
<proteinExistence type="predicted"/>
<dbReference type="RefSeq" id="WP_161043981.1">
    <property type="nucleotide sequence ID" value="NZ_WWCS01000003.1"/>
</dbReference>
<reference evidence="3 4" key="1">
    <citation type="submission" date="2019-12" db="EMBL/GenBank/DDBJ databases">
        <title>Novel species isolated from a subtropical stream in China.</title>
        <authorList>
            <person name="Lu H."/>
        </authorList>
    </citation>
    <scope>NUCLEOTIDE SEQUENCE [LARGE SCALE GENOMIC DNA]</scope>
    <source>
        <strain evidence="3 4">FT109W</strain>
    </source>
</reference>
<organism evidence="3 4">
    <name type="scientific">Duganella margarita</name>
    <dbReference type="NCBI Taxonomy" id="2692170"/>
    <lineage>
        <taxon>Bacteria</taxon>
        <taxon>Pseudomonadati</taxon>
        <taxon>Pseudomonadota</taxon>
        <taxon>Betaproteobacteria</taxon>
        <taxon>Burkholderiales</taxon>
        <taxon>Oxalobacteraceae</taxon>
        <taxon>Telluria group</taxon>
        <taxon>Duganella</taxon>
    </lineage>
</organism>
<feature type="region of interest" description="Disordered" evidence="1">
    <location>
        <begin position="190"/>
        <end position="224"/>
    </location>
</feature>
<sequence length="246" mass="27053">MTSHFSAWLLPVAVLAASPALAADYPAIQTKAYSTPQLLFALRTDTQTLARLTPVADPSHDFTLGPREQERQFDGYRHIGDLTLKLRQGGGAWQDYTSYTARQPIRVLPAVRALATADISASFGAGLPLTVERRWINDKGTLVLRYTLINRSKQPVEVAEAGMPLIVDQSGGVKARPGDQGVVEVRRPDGQRPTLRIQPDGRTPLNSWQPPVEQRATGENHPSWVTGGFMLKPGARRDIGLRFVVR</sequence>
<evidence type="ECO:0000256" key="2">
    <source>
        <dbReference type="SAM" id="SignalP"/>
    </source>
</evidence>
<keyword evidence="2" id="KW-0732">Signal</keyword>
<protein>
    <submittedName>
        <fullName evidence="3">Uncharacterized protein</fullName>
    </submittedName>
</protein>
<keyword evidence="4" id="KW-1185">Reference proteome</keyword>
<evidence type="ECO:0000313" key="4">
    <source>
        <dbReference type="Proteomes" id="UP000466332"/>
    </source>
</evidence>